<reference evidence="2 3" key="1">
    <citation type="submission" date="2015-08" db="EMBL/GenBank/DDBJ databases">
        <authorList>
            <person name="Babu N.S."/>
            <person name="Beckwith C.J."/>
            <person name="Beseler K.G."/>
            <person name="Brison A."/>
            <person name="Carone J.V."/>
            <person name="Caskin T.P."/>
            <person name="Diamond M."/>
            <person name="Durham M.E."/>
            <person name="Foxe J.M."/>
            <person name="Go M."/>
            <person name="Henderson B.A."/>
            <person name="Jones I.B."/>
            <person name="McGettigan J.A."/>
            <person name="Micheletti S.J."/>
            <person name="Nasrallah M.E."/>
            <person name="Ortiz D."/>
            <person name="Piller C.R."/>
            <person name="Privatt S.R."/>
            <person name="Schneider S.L."/>
            <person name="Sharp S."/>
            <person name="Smith T.C."/>
            <person name="Stanton J.D."/>
            <person name="Ullery H.E."/>
            <person name="Wilson R.J."/>
            <person name="Serrano M.G."/>
            <person name="Buck G."/>
            <person name="Lee V."/>
            <person name="Wang Y."/>
            <person name="Carvalho R."/>
            <person name="Voegtly L."/>
            <person name="Shi R."/>
            <person name="Duckworth R."/>
            <person name="Johnson A."/>
            <person name="Loviza R."/>
            <person name="Walstead R."/>
            <person name="Shah Z."/>
            <person name="Kiflezghi M."/>
            <person name="Wade K."/>
            <person name="Ball S.L."/>
            <person name="Bradley K.W."/>
            <person name="Asai D.J."/>
            <person name="Bowman C.A."/>
            <person name="Russell D.A."/>
            <person name="Pope W.H."/>
            <person name="Jacobs-Sera D."/>
            <person name="Hendrix R.W."/>
            <person name="Hatfull G.F."/>
        </authorList>
    </citation>
    <scope>NUCLEOTIDE SEQUENCE [LARGE SCALE GENOMIC DNA]</scope>
    <source>
        <strain evidence="2 3">DSM 27648</strain>
    </source>
</reference>
<accession>A0A0K1Q7Z6</accession>
<dbReference type="InterPro" id="IPR049804">
    <property type="entry name" value="Choice_anch_L"/>
</dbReference>
<evidence type="ECO:0000313" key="2">
    <source>
        <dbReference type="EMBL" id="AKV01849.1"/>
    </source>
</evidence>
<evidence type="ECO:0000256" key="1">
    <source>
        <dbReference type="SAM" id="MobiDB-lite"/>
    </source>
</evidence>
<proteinExistence type="predicted"/>
<gene>
    <name evidence="2" type="ORF">AKJ09_08512</name>
</gene>
<sequence>MFAVAVAPMLIGAGACTGATPTELEEPWRGTQVSATEPAGEVGSEVGDGEGTPAESGDGAGVGQGSGDKGKGGKNCQADATKFDAPGNGADDDCNGKIDDVVACDASLALDSTDPIDAAKALGLCAKATGSAWGVVAARWVKPDGTKLPTSGNVSHGILTGFGSNSPREAKSMLALSSGAARAPGQNGYGSPSGVSKNYASGAPSGYPRTSDACYDAPGTPMDGVALELDIRVPSNATSMSFAYQLFSYDFPYEICTAYADQFVVTMTPPPPGAISANIALDPDGKVLDSSSVSGMRACKSGWYAGLDYECPLGISGLAGTGYENHAASGWLRSTVPVQPGSSITLRFAIWDSEDGQSDSLVLLDGLSFGTSKLASVQVTTP</sequence>
<organism evidence="2 3">
    <name type="scientific">Labilithrix luteola</name>
    <dbReference type="NCBI Taxonomy" id="1391654"/>
    <lineage>
        <taxon>Bacteria</taxon>
        <taxon>Pseudomonadati</taxon>
        <taxon>Myxococcota</taxon>
        <taxon>Polyangia</taxon>
        <taxon>Polyangiales</taxon>
        <taxon>Labilitrichaceae</taxon>
        <taxon>Labilithrix</taxon>
    </lineage>
</organism>
<evidence type="ECO:0000313" key="3">
    <source>
        <dbReference type="Proteomes" id="UP000064967"/>
    </source>
</evidence>
<dbReference type="KEGG" id="llu:AKJ09_08512"/>
<dbReference type="Proteomes" id="UP000064967">
    <property type="component" value="Chromosome"/>
</dbReference>
<dbReference type="AlphaFoldDB" id="A0A0K1Q7Z6"/>
<keyword evidence="3" id="KW-1185">Reference proteome</keyword>
<name>A0A0K1Q7Z6_9BACT</name>
<feature type="compositionally biased region" description="Gly residues" evidence="1">
    <location>
        <begin position="58"/>
        <end position="67"/>
    </location>
</feature>
<dbReference type="EMBL" id="CP012333">
    <property type="protein sequence ID" value="AKV01849.1"/>
    <property type="molecule type" value="Genomic_DNA"/>
</dbReference>
<feature type="region of interest" description="Disordered" evidence="1">
    <location>
        <begin position="19"/>
        <end position="75"/>
    </location>
</feature>
<protein>
    <submittedName>
        <fullName evidence="2">Uncharacterized protein</fullName>
    </submittedName>
</protein>
<dbReference type="NCBIfam" id="NF038133">
    <property type="entry name" value="choice_anch_L"/>
    <property type="match status" value="1"/>
</dbReference>